<keyword evidence="6" id="KW-0237">DNA synthesis</keyword>
<keyword evidence="15" id="KW-0175">Coiled coil</keyword>
<dbReference type="GO" id="GO:0031419">
    <property type="term" value="F:cobalamin binding"/>
    <property type="evidence" value="ECO:0007669"/>
    <property type="project" value="UniProtKB-KW"/>
</dbReference>
<dbReference type="InterPro" id="IPR030934">
    <property type="entry name" value="Intein_C"/>
</dbReference>
<feature type="non-terminal residue" evidence="17">
    <location>
        <position position="1"/>
    </location>
</feature>
<comment type="catalytic activity">
    <reaction evidence="14">
        <text>a 2'-deoxyribonucleoside 5'-diphosphate + [thioredoxin]-disulfide + H2O = a ribonucleoside 5'-diphosphate + [thioredoxin]-dithiol</text>
        <dbReference type="Rhea" id="RHEA:23252"/>
        <dbReference type="Rhea" id="RHEA-COMP:10698"/>
        <dbReference type="Rhea" id="RHEA-COMP:10700"/>
        <dbReference type="ChEBI" id="CHEBI:15377"/>
        <dbReference type="ChEBI" id="CHEBI:29950"/>
        <dbReference type="ChEBI" id="CHEBI:50058"/>
        <dbReference type="ChEBI" id="CHEBI:57930"/>
        <dbReference type="ChEBI" id="CHEBI:73316"/>
        <dbReference type="EC" id="1.17.4.1"/>
    </reaction>
</comment>
<organism evidence="17 18">
    <name type="scientific">Candidatus Berkelbacteria bacterium CG_4_9_14_3_um_filter_39_23</name>
    <dbReference type="NCBI Taxonomy" id="1974508"/>
    <lineage>
        <taxon>Bacteria</taxon>
        <taxon>Candidatus Berkelbacteria</taxon>
    </lineage>
</organism>
<evidence type="ECO:0000256" key="8">
    <source>
        <dbReference type="ARBA" id="ARBA00022813"/>
    </source>
</evidence>
<evidence type="ECO:0000256" key="9">
    <source>
        <dbReference type="ARBA" id="ARBA00023000"/>
    </source>
</evidence>
<dbReference type="EMBL" id="PFTZ01000087">
    <property type="protein sequence ID" value="PJB51090.1"/>
    <property type="molecule type" value="Genomic_DNA"/>
</dbReference>
<dbReference type="Pfam" id="PF02867">
    <property type="entry name" value="Ribonuc_red_lgC"/>
    <property type="match status" value="2"/>
</dbReference>
<dbReference type="PANTHER" id="PTHR43371:SF1">
    <property type="entry name" value="RIBONUCLEOSIDE-DIPHOSPHATE REDUCTASE"/>
    <property type="match status" value="1"/>
</dbReference>
<keyword evidence="5" id="KW-0846">Cobalamin</keyword>
<comment type="cofactor">
    <cofactor evidence="1">
        <name>adenosylcob(III)alamin</name>
        <dbReference type="ChEBI" id="CHEBI:18408"/>
    </cofactor>
</comment>
<evidence type="ECO:0000313" key="18">
    <source>
        <dbReference type="Proteomes" id="UP000229421"/>
    </source>
</evidence>
<evidence type="ECO:0000256" key="14">
    <source>
        <dbReference type="ARBA" id="ARBA00047754"/>
    </source>
</evidence>
<evidence type="ECO:0000256" key="4">
    <source>
        <dbReference type="ARBA" id="ARBA00014409"/>
    </source>
</evidence>
<evidence type="ECO:0000259" key="16">
    <source>
        <dbReference type="PROSITE" id="PS50819"/>
    </source>
</evidence>
<dbReference type="PRINTS" id="PR00379">
    <property type="entry name" value="INTEIN"/>
</dbReference>
<dbReference type="InterPro" id="IPR024434">
    <property type="entry name" value="TSCPD_dom"/>
</dbReference>
<dbReference type="InterPro" id="IPR004860">
    <property type="entry name" value="LAGLIDADG_dom"/>
</dbReference>
<dbReference type="GO" id="GO:0004519">
    <property type="term" value="F:endonuclease activity"/>
    <property type="evidence" value="ECO:0007669"/>
    <property type="project" value="InterPro"/>
</dbReference>
<dbReference type="GO" id="GO:0004748">
    <property type="term" value="F:ribonucleoside-diphosphate reductase activity, thioredoxin disulfide as acceptor"/>
    <property type="evidence" value="ECO:0007669"/>
    <property type="project" value="UniProtKB-EC"/>
</dbReference>
<accession>A0A2M8C4P7</accession>
<evidence type="ECO:0000256" key="13">
    <source>
        <dbReference type="ARBA" id="ARBA00033050"/>
    </source>
</evidence>
<dbReference type="Gene3D" id="3.10.28.10">
    <property type="entry name" value="Homing endonucleases"/>
    <property type="match status" value="1"/>
</dbReference>
<dbReference type="AlphaFoldDB" id="A0A2M8C4P7"/>
<keyword evidence="11" id="KW-0170">Cobalt</keyword>
<dbReference type="InterPro" id="IPR027434">
    <property type="entry name" value="Homing_endonucl"/>
</dbReference>
<keyword evidence="7" id="KW-0547">Nucleotide-binding</keyword>
<evidence type="ECO:0000256" key="12">
    <source>
        <dbReference type="ARBA" id="ARBA00025437"/>
    </source>
</evidence>
<dbReference type="SUPFAM" id="SSF51998">
    <property type="entry name" value="PFL-like glycyl radical enzymes"/>
    <property type="match status" value="1"/>
</dbReference>
<evidence type="ECO:0000256" key="1">
    <source>
        <dbReference type="ARBA" id="ARBA00001922"/>
    </source>
</evidence>
<keyword evidence="8" id="KW-0068">Autocatalytic cleavage</keyword>
<gene>
    <name evidence="17" type="ORF">CO101_03025</name>
</gene>
<dbReference type="InterPro" id="IPR000788">
    <property type="entry name" value="RNR_lg_C"/>
</dbReference>
<dbReference type="GO" id="GO:0016539">
    <property type="term" value="P:intein-mediated protein splicing"/>
    <property type="evidence" value="ECO:0007669"/>
    <property type="project" value="InterPro"/>
</dbReference>
<sequence length="681" mass="75462">YGHKIITPAIEQSGVKFYQGFLKAFFDSDGTIIGNLKKGISVRLSQSNLENLYSAQRMLSRLGIISKIYSNQRGAEKKLMPDGKGGKKLYHIKSQHELVISQQNIFAFKKMVGFFDEQKSQRLKQLTQSFKRLPNKENFLSAVSVITAKKTEDVYDVEVPGVNAFEANGLIAHNCGEQPLLPNESCVLGSINLAKFVKNKTIDWDELKKTTLTAQHFLDNVIDMNRYVVPKIEQMTKSLRRTGLGVMGFADMLIKLGFAYNSPEGIQIGEKIMDFINTNARQASEKLAQKRGAYPYFKDSDDYARGSAPVRNVARTTIAPTGTISVIADCSSGIEPIFALVHKRKSIWDKDGAKIELLVVDKQFENMMREQGIYSEEIMNQISDTGSVAHNENVPEDLRKIFITAHDLKPSDHIKIQVAFQKNVDNAISKTINFPNSATIDDVKEAYLMAYQMGCKGITIYRDGSRDLQVLTVGSKDKSAGEISDAPAPSSVEPRQRPAVVVGTTEKIATGMGNLFITVNEDKEGLFEVFAQIGKSGGDAGALVEAIARMISIALRSRVPVDIIIEQLKGIRGSNPVWHNGELILSPPDALGKALERYLARQKELNLVWKNGNKNEKQSAQEVKQALEEKIEPEKNESTKVTTHKVPSTQNQINLCPECGDTMIYEEGCVKCPGCKLTKCG</sequence>
<dbReference type="Proteomes" id="UP000229421">
    <property type="component" value="Unassembled WGS sequence"/>
</dbReference>
<evidence type="ECO:0000256" key="5">
    <source>
        <dbReference type="ARBA" id="ARBA00022628"/>
    </source>
</evidence>
<dbReference type="PROSITE" id="PS50819">
    <property type="entry name" value="INTEIN_ENDONUCLEASE"/>
    <property type="match status" value="1"/>
</dbReference>
<evidence type="ECO:0000256" key="10">
    <source>
        <dbReference type="ARBA" id="ARBA00023002"/>
    </source>
</evidence>
<evidence type="ECO:0000256" key="3">
    <source>
        <dbReference type="ARBA" id="ARBA00012274"/>
    </source>
</evidence>
<dbReference type="InterPro" id="IPR006142">
    <property type="entry name" value="INTEIN"/>
</dbReference>
<evidence type="ECO:0000256" key="6">
    <source>
        <dbReference type="ARBA" id="ARBA00022634"/>
    </source>
</evidence>
<evidence type="ECO:0000256" key="11">
    <source>
        <dbReference type="ARBA" id="ARBA00023285"/>
    </source>
</evidence>
<comment type="similarity">
    <text evidence="2">Belongs to the ribonucleoside diphosphate reductase class-2 family.</text>
</comment>
<dbReference type="PANTHER" id="PTHR43371">
    <property type="entry name" value="VITAMIN B12-DEPENDENT RIBONUCLEOTIDE REDUCTASE"/>
    <property type="match status" value="1"/>
</dbReference>
<dbReference type="EC" id="1.17.4.1" evidence="3"/>
<evidence type="ECO:0000256" key="2">
    <source>
        <dbReference type="ARBA" id="ARBA00007405"/>
    </source>
</evidence>
<keyword evidence="10" id="KW-0560">Oxidoreductase</keyword>
<keyword evidence="9" id="KW-0651">Protein splicing</keyword>
<dbReference type="InterPro" id="IPR004042">
    <property type="entry name" value="Intein_endonuc_central"/>
</dbReference>
<reference evidence="18" key="1">
    <citation type="submission" date="2017-09" db="EMBL/GenBank/DDBJ databases">
        <title>Depth-based differentiation of microbial function through sediment-hosted aquifers and enrichment of novel symbionts in the deep terrestrial subsurface.</title>
        <authorList>
            <person name="Probst A.J."/>
            <person name="Ladd B."/>
            <person name="Jarett J.K."/>
            <person name="Geller-Mcgrath D.E."/>
            <person name="Sieber C.M.K."/>
            <person name="Emerson J.B."/>
            <person name="Anantharaman K."/>
            <person name="Thomas B.C."/>
            <person name="Malmstrom R."/>
            <person name="Stieglmeier M."/>
            <person name="Klingl A."/>
            <person name="Woyke T."/>
            <person name="Ryan C.M."/>
            <person name="Banfield J.F."/>
        </authorList>
    </citation>
    <scope>NUCLEOTIDE SEQUENCE [LARGE SCALE GENOMIC DNA]</scope>
</reference>
<name>A0A2M8C4P7_9BACT</name>
<protein>
    <recommendedName>
        <fullName evidence="4">Vitamin B12-dependent ribonucleotide reductase</fullName>
        <ecNumber evidence="3">1.17.4.1</ecNumber>
    </recommendedName>
    <alternativeName>
        <fullName evidence="13">Ribonucleoside-diphosphate reductase NrdJ</fullName>
    </alternativeName>
</protein>
<feature type="coiled-coil region" evidence="15">
    <location>
        <begin position="610"/>
        <end position="637"/>
    </location>
</feature>
<evidence type="ECO:0000256" key="15">
    <source>
        <dbReference type="SAM" id="Coils"/>
    </source>
</evidence>
<evidence type="ECO:0000313" key="17">
    <source>
        <dbReference type="EMBL" id="PJB51090.1"/>
    </source>
</evidence>
<proteinExistence type="inferred from homology"/>
<evidence type="ECO:0000256" key="7">
    <source>
        <dbReference type="ARBA" id="ARBA00022741"/>
    </source>
</evidence>
<feature type="domain" description="DOD-type homing endonuclease" evidence="16">
    <location>
        <begin position="1"/>
        <end position="64"/>
    </location>
</feature>
<dbReference type="GO" id="GO:0000166">
    <property type="term" value="F:nucleotide binding"/>
    <property type="evidence" value="ECO:0007669"/>
    <property type="project" value="UniProtKB-KW"/>
</dbReference>
<dbReference type="NCBIfam" id="TIGR01443">
    <property type="entry name" value="intein_Cterm"/>
    <property type="match status" value="1"/>
</dbReference>
<dbReference type="PROSITE" id="PS50818">
    <property type="entry name" value="INTEIN_C_TER"/>
    <property type="match status" value="1"/>
</dbReference>
<comment type="function">
    <text evidence="12">Catalyzes the reduction of ribonucleotides to deoxyribonucleotides. May function to provide a pool of deoxyribonucleotide precursors for DNA repair during oxygen limitation and/or for immediate growth after restoration of oxygen.</text>
</comment>
<comment type="caution">
    <text evidence="17">The sequence shown here is derived from an EMBL/GenBank/DDBJ whole genome shotgun (WGS) entry which is preliminary data.</text>
</comment>
<dbReference type="GO" id="GO:0071897">
    <property type="term" value="P:DNA biosynthetic process"/>
    <property type="evidence" value="ECO:0007669"/>
    <property type="project" value="UniProtKB-KW"/>
</dbReference>
<dbReference type="InterPro" id="IPR050862">
    <property type="entry name" value="RdRp_reductase_class-2"/>
</dbReference>
<dbReference type="Pfam" id="PF14528">
    <property type="entry name" value="LAGLIDADG_3"/>
    <property type="match status" value="1"/>
</dbReference>
<dbReference type="Gene3D" id="3.20.70.20">
    <property type="match status" value="1"/>
</dbReference>
<dbReference type="Pfam" id="PF12637">
    <property type="entry name" value="TSCPD"/>
    <property type="match status" value="1"/>
</dbReference>
<dbReference type="SUPFAM" id="SSF55608">
    <property type="entry name" value="Homing endonucleases"/>
    <property type="match status" value="1"/>
</dbReference>
<dbReference type="PRINTS" id="PR01183">
    <property type="entry name" value="RIBORDTASEM1"/>
</dbReference>